<evidence type="ECO:0000259" key="4">
    <source>
        <dbReference type="PROSITE" id="PS50106"/>
    </source>
</evidence>
<dbReference type="Gene3D" id="2.40.10.120">
    <property type="match status" value="1"/>
</dbReference>
<protein>
    <submittedName>
        <fullName evidence="5">Do/DeqQ family serine protease</fullName>
    </submittedName>
</protein>
<dbReference type="SMART" id="SM00228">
    <property type="entry name" value="PDZ"/>
    <property type="match status" value="2"/>
</dbReference>
<dbReference type="SUPFAM" id="SSF50494">
    <property type="entry name" value="Trypsin-like serine proteases"/>
    <property type="match status" value="1"/>
</dbReference>
<dbReference type="AlphaFoldDB" id="A0A2M9CX71"/>
<dbReference type="PANTHER" id="PTHR43343">
    <property type="entry name" value="PEPTIDASE S12"/>
    <property type="match status" value="1"/>
</dbReference>
<proteinExistence type="predicted"/>
<dbReference type="OrthoDB" id="9758917at2"/>
<evidence type="ECO:0000313" key="5">
    <source>
        <dbReference type="EMBL" id="PJJ76514.1"/>
    </source>
</evidence>
<dbReference type="InterPro" id="IPR051201">
    <property type="entry name" value="Chloro_Bact_Ser_Proteases"/>
</dbReference>
<dbReference type="InterPro" id="IPR036034">
    <property type="entry name" value="PDZ_sf"/>
</dbReference>
<keyword evidence="6" id="KW-1185">Reference proteome</keyword>
<sequence length="494" mass="52415">MKIRHILLTIFISIAASLGTLWVYSRYVDQLPGPFQNGSQNLPINYVRLASNITGAHASTAPTDFEQAASIVIPTAVHIKTTIPPKEVTGPGDIFDPFNFFGGGQRYYIPGQMASGSGVIISDNGYIVTCNHVISGASKIVVTLYNGKSYQAKVVGHDPNTDLAVLKIDARNLPYLMYGNSDNVKVGQWVLAAGYPLDLETTVTAGIVSATSREIDVNHQGSYPVDAYIQTDAAVNPGNSGGPLVNTDGQLIGILAAIASPTGSYAGYAYAIPVNIVKKVVNDILTYGSVQRAFLGVQLYRNDASFTQASLSNRNPYGKGVVIAGVDPDGGAAAAGIRAGDVITAINGEPVNSQSELIEKIAGFRPGDKINVSFIRDGKERNVIVTLRNREGGTGIVRNSALDKLGAEFITLSKNQANQLGIAGGVAVGNIGEGLIKAQTNMREGFVITRINGYPVKSVSELEKLVQNAGHHIQVEGIYPGVDGIFYYDIEDEE</sequence>
<name>A0A2M9CX71_9BACT</name>
<organism evidence="5 6">
    <name type="scientific">Thermoflavifilum aggregans</name>
    <dbReference type="NCBI Taxonomy" id="454188"/>
    <lineage>
        <taxon>Bacteria</taxon>
        <taxon>Pseudomonadati</taxon>
        <taxon>Bacteroidota</taxon>
        <taxon>Chitinophagia</taxon>
        <taxon>Chitinophagales</taxon>
        <taxon>Chitinophagaceae</taxon>
        <taxon>Thermoflavifilum</taxon>
    </lineage>
</organism>
<keyword evidence="3" id="KW-0812">Transmembrane</keyword>
<dbReference type="EMBL" id="PGFG01000001">
    <property type="protein sequence ID" value="PJJ76514.1"/>
    <property type="molecule type" value="Genomic_DNA"/>
</dbReference>
<accession>A0A2M9CX71</accession>
<dbReference type="Proteomes" id="UP000230000">
    <property type="component" value="Unassembled WGS sequence"/>
</dbReference>
<keyword evidence="2" id="KW-0378">Hydrolase</keyword>
<reference evidence="5 6" key="1">
    <citation type="submission" date="2017-11" db="EMBL/GenBank/DDBJ databases">
        <title>Genomic Encyclopedia of Archaeal and Bacterial Type Strains, Phase II (KMG-II): From Individual Species to Whole Genera.</title>
        <authorList>
            <person name="Goeker M."/>
        </authorList>
    </citation>
    <scope>NUCLEOTIDE SEQUENCE [LARGE SCALE GENOMIC DNA]</scope>
    <source>
        <strain evidence="5 6">DSM 27268</strain>
    </source>
</reference>
<keyword evidence="3" id="KW-0472">Membrane</keyword>
<evidence type="ECO:0000313" key="6">
    <source>
        <dbReference type="Proteomes" id="UP000230000"/>
    </source>
</evidence>
<dbReference type="SUPFAM" id="SSF50156">
    <property type="entry name" value="PDZ domain-like"/>
    <property type="match status" value="2"/>
</dbReference>
<evidence type="ECO:0000256" key="1">
    <source>
        <dbReference type="ARBA" id="ARBA00022670"/>
    </source>
</evidence>
<evidence type="ECO:0000256" key="3">
    <source>
        <dbReference type="SAM" id="Phobius"/>
    </source>
</evidence>
<dbReference type="PROSITE" id="PS50106">
    <property type="entry name" value="PDZ"/>
    <property type="match status" value="1"/>
</dbReference>
<keyword evidence="3" id="KW-1133">Transmembrane helix</keyword>
<dbReference type="GO" id="GO:0006508">
    <property type="term" value="P:proteolysis"/>
    <property type="evidence" value="ECO:0007669"/>
    <property type="project" value="UniProtKB-KW"/>
</dbReference>
<feature type="domain" description="PDZ" evidence="4">
    <location>
        <begin position="284"/>
        <end position="355"/>
    </location>
</feature>
<gene>
    <name evidence="5" type="ORF">BXY57_2140</name>
</gene>
<keyword evidence="1 5" id="KW-0645">Protease</keyword>
<dbReference type="Pfam" id="PF13365">
    <property type="entry name" value="Trypsin_2"/>
    <property type="match status" value="1"/>
</dbReference>
<dbReference type="InterPro" id="IPR001478">
    <property type="entry name" value="PDZ"/>
</dbReference>
<dbReference type="PANTHER" id="PTHR43343:SF3">
    <property type="entry name" value="PROTEASE DO-LIKE 8, CHLOROPLASTIC"/>
    <property type="match status" value="1"/>
</dbReference>
<evidence type="ECO:0000256" key="2">
    <source>
        <dbReference type="ARBA" id="ARBA00022801"/>
    </source>
</evidence>
<dbReference type="InterPro" id="IPR001940">
    <property type="entry name" value="Peptidase_S1C"/>
</dbReference>
<comment type="caution">
    <text evidence="5">The sequence shown here is derived from an EMBL/GenBank/DDBJ whole genome shotgun (WGS) entry which is preliminary data.</text>
</comment>
<feature type="transmembrane region" description="Helical" evidence="3">
    <location>
        <begin position="7"/>
        <end position="25"/>
    </location>
</feature>
<dbReference type="PRINTS" id="PR00834">
    <property type="entry name" value="PROTEASES2C"/>
</dbReference>
<dbReference type="Gene3D" id="2.30.42.10">
    <property type="match status" value="2"/>
</dbReference>
<dbReference type="RefSeq" id="WP_100314976.1">
    <property type="nucleotide sequence ID" value="NZ_PGFG01000001.1"/>
</dbReference>
<dbReference type="InterPro" id="IPR009003">
    <property type="entry name" value="Peptidase_S1_PA"/>
</dbReference>
<dbReference type="GO" id="GO:0004252">
    <property type="term" value="F:serine-type endopeptidase activity"/>
    <property type="evidence" value="ECO:0007669"/>
    <property type="project" value="InterPro"/>
</dbReference>
<dbReference type="Pfam" id="PF13180">
    <property type="entry name" value="PDZ_2"/>
    <property type="match status" value="1"/>
</dbReference>